<evidence type="ECO:0000256" key="1">
    <source>
        <dbReference type="SAM" id="MobiDB-lite"/>
    </source>
</evidence>
<name>A0A543JMC2_9PSEU</name>
<dbReference type="RefSeq" id="WP_170232241.1">
    <property type="nucleotide sequence ID" value="NZ_VFPP01000001.1"/>
</dbReference>
<sequence>MDDLQLLRELGDETPLPDHAALAPARAAFLAGVPVRLRKRRTRYTLVGASSIGLAAAVAATITLLPTAAPAPGGQAAQAPTSTSTSTSAAEPVTDAVRLLSFAARAARAEPATAPRPDQFVYTRSAVGSNGGAPREIWLSVDGTRDGVLHDHGERIPMPGCANGLRDVVKGTEVLGTEPCEPRPAYRSDLPTDVDGMLAYLDANASGESGSVNARGKDVLGLIDESMLSPLTRAALYDAAARVPGLSVVPDARDAAGRPGLGITWPVPPGSSPGAKPVMVVFDAETYALLGTNFHSIEAQAVVDQAGHRP</sequence>
<dbReference type="EMBL" id="VFPP01000001">
    <property type="protein sequence ID" value="TQM83990.1"/>
    <property type="molecule type" value="Genomic_DNA"/>
</dbReference>
<feature type="compositionally biased region" description="Low complexity" evidence="1">
    <location>
        <begin position="71"/>
        <end position="90"/>
    </location>
</feature>
<evidence type="ECO:0000313" key="3">
    <source>
        <dbReference type="EMBL" id="TQM83990.1"/>
    </source>
</evidence>
<protein>
    <recommendedName>
        <fullName evidence="5">CU044_5270 family protein</fullName>
    </recommendedName>
</protein>
<dbReference type="NCBIfam" id="NF038083">
    <property type="entry name" value="CU044_5270_fam"/>
    <property type="match status" value="1"/>
</dbReference>
<evidence type="ECO:0000313" key="4">
    <source>
        <dbReference type="Proteomes" id="UP000316628"/>
    </source>
</evidence>
<gene>
    <name evidence="3" type="ORF">FHX81_6425</name>
</gene>
<keyword evidence="2" id="KW-0472">Membrane</keyword>
<keyword evidence="4" id="KW-1185">Reference proteome</keyword>
<feature type="region of interest" description="Disordered" evidence="1">
    <location>
        <begin position="71"/>
        <end position="91"/>
    </location>
</feature>
<comment type="caution">
    <text evidence="3">The sequence shown here is derived from an EMBL/GenBank/DDBJ whole genome shotgun (WGS) entry which is preliminary data.</text>
</comment>
<organism evidence="3 4">
    <name type="scientific">Saccharothrix saharensis</name>
    <dbReference type="NCBI Taxonomy" id="571190"/>
    <lineage>
        <taxon>Bacteria</taxon>
        <taxon>Bacillati</taxon>
        <taxon>Actinomycetota</taxon>
        <taxon>Actinomycetes</taxon>
        <taxon>Pseudonocardiales</taxon>
        <taxon>Pseudonocardiaceae</taxon>
        <taxon>Saccharothrix</taxon>
    </lineage>
</organism>
<proteinExistence type="predicted"/>
<keyword evidence="2" id="KW-0812">Transmembrane</keyword>
<dbReference type="Proteomes" id="UP000316628">
    <property type="component" value="Unassembled WGS sequence"/>
</dbReference>
<keyword evidence="2" id="KW-1133">Transmembrane helix</keyword>
<reference evidence="3 4" key="1">
    <citation type="submission" date="2019-06" db="EMBL/GenBank/DDBJ databases">
        <title>Sequencing the genomes of 1000 actinobacteria strains.</title>
        <authorList>
            <person name="Klenk H.-P."/>
        </authorList>
    </citation>
    <scope>NUCLEOTIDE SEQUENCE [LARGE SCALE GENOMIC DNA]</scope>
    <source>
        <strain evidence="3 4">DSM 45456</strain>
    </source>
</reference>
<dbReference type="InterPro" id="IPR047789">
    <property type="entry name" value="CU044_5270-like"/>
</dbReference>
<accession>A0A543JMC2</accession>
<evidence type="ECO:0000256" key="2">
    <source>
        <dbReference type="SAM" id="Phobius"/>
    </source>
</evidence>
<evidence type="ECO:0008006" key="5">
    <source>
        <dbReference type="Google" id="ProtNLM"/>
    </source>
</evidence>
<dbReference type="AlphaFoldDB" id="A0A543JMC2"/>
<feature type="transmembrane region" description="Helical" evidence="2">
    <location>
        <begin position="44"/>
        <end position="65"/>
    </location>
</feature>